<accession>A0A1J4KC21</accession>
<proteinExistence type="predicted"/>
<protein>
    <submittedName>
        <fullName evidence="2">Uncharacterized protein</fullName>
    </submittedName>
</protein>
<dbReference type="OrthoDB" id="426718at2759"/>
<organism evidence="2 3">
    <name type="scientific">Tritrichomonas foetus</name>
    <dbReference type="NCBI Taxonomy" id="1144522"/>
    <lineage>
        <taxon>Eukaryota</taxon>
        <taxon>Metamonada</taxon>
        <taxon>Parabasalia</taxon>
        <taxon>Tritrichomonadida</taxon>
        <taxon>Tritrichomonadidae</taxon>
        <taxon>Tritrichomonas</taxon>
    </lineage>
</organism>
<name>A0A1J4KC21_9EUKA</name>
<feature type="transmembrane region" description="Helical" evidence="1">
    <location>
        <begin position="6"/>
        <end position="25"/>
    </location>
</feature>
<evidence type="ECO:0000313" key="2">
    <source>
        <dbReference type="EMBL" id="OHT08514.1"/>
    </source>
</evidence>
<dbReference type="GeneID" id="94837567"/>
<dbReference type="InterPro" id="IPR021838">
    <property type="entry name" value="DUF3431"/>
</dbReference>
<keyword evidence="1" id="KW-1133">Transmembrane helix</keyword>
<reference evidence="2" key="1">
    <citation type="submission" date="2016-10" db="EMBL/GenBank/DDBJ databases">
        <authorList>
            <person name="Benchimol M."/>
            <person name="Almeida L.G."/>
            <person name="Vasconcelos A.T."/>
            <person name="Perreira-Neves A."/>
            <person name="Rosa I.A."/>
            <person name="Tasca T."/>
            <person name="Bogo M.R."/>
            <person name="de Souza W."/>
        </authorList>
    </citation>
    <scope>NUCLEOTIDE SEQUENCE [LARGE SCALE GENOMIC DNA]</scope>
    <source>
        <strain evidence="2">K</strain>
    </source>
</reference>
<evidence type="ECO:0000256" key="1">
    <source>
        <dbReference type="SAM" id="Phobius"/>
    </source>
</evidence>
<keyword evidence="3" id="KW-1185">Reference proteome</keyword>
<keyword evidence="1" id="KW-0472">Membrane</keyword>
<dbReference type="RefSeq" id="XP_068361650.1">
    <property type="nucleotide sequence ID" value="XM_068502863.1"/>
</dbReference>
<dbReference type="Pfam" id="PF11913">
    <property type="entry name" value="DUF3431"/>
    <property type="match status" value="1"/>
</dbReference>
<comment type="caution">
    <text evidence="2">The sequence shown here is derived from an EMBL/GenBank/DDBJ whole genome shotgun (WGS) entry which is preliminary data.</text>
</comment>
<dbReference type="EMBL" id="MLAK01000665">
    <property type="protein sequence ID" value="OHT08514.1"/>
    <property type="molecule type" value="Genomic_DNA"/>
</dbReference>
<gene>
    <name evidence="2" type="ORF">TRFO_22933</name>
</gene>
<sequence>MKNLESLMHSITFLTIPLPLLFFIYSQFIFKHDHFFIIPNNLSVFLATKSNKAQMFMLQNDFSIVGLGCDIAKKHKFTSLWKIDDETYIKAYVAQCNPNNTRFGAREFDTIFLYLRDHYDELRNKTIFTHAHDESPHYPGPPLGQISKLIKTKYFHEEQYGEFYPFYIRRPLIKTENETKITLYQVDFVPLILEIMEGTKVMKKAFNDTLNDCVKQGIKDTIVTRSSSFFISREFVHYFPKSDYFTLIENIHNHIRARNSTSYNHLFGEYLERAIQIMLARRCVRVVPPPELGKERIVNCC</sequence>
<dbReference type="Proteomes" id="UP000179807">
    <property type="component" value="Unassembled WGS sequence"/>
</dbReference>
<dbReference type="AlphaFoldDB" id="A0A1J4KC21"/>
<keyword evidence="1" id="KW-0812">Transmembrane</keyword>
<evidence type="ECO:0000313" key="3">
    <source>
        <dbReference type="Proteomes" id="UP000179807"/>
    </source>
</evidence>
<dbReference type="VEuPathDB" id="TrichDB:TRFO_22933"/>